<reference evidence="1 2" key="1">
    <citation type="journal article" date="2017" name="Int. J. Syst. Evol. Microbiol.">
        <title>Bacillus notoginsengisoli sp. nov., a novel bacterium isolated from the rhizosphere of Panax notoginseng.</title>
        <authorList>
            <person name="Zhang M.Y."/>
            <person name="Cheng J."/>
            <person name="Cai Y."/>
            <person name="Zhang T.Y."/>
            <person name="Wu Y.Y."/>
            <person name="Manikprabhu D."/>
            <person name="Li W.J."/>
            <person name="Zhang Y.X."/>
        </authorList>
    </citation>
    <scope>NUCLEOTIDE SEQUENCE [LARGE SCALE GENOMIC DNA]</scope>
    <source>
        <strain evidence="1 2">JCM 30743</strain>
    </source>
</reference>
<gene>
    <name evidence="1" type="ORF">D1B31_13075</name>
</gene>
<protein>
    <submittedName>
        <fullName evidence="1">Uncharacterized protein</fullName>
    </submittedName>
</protein>
<organism evidence="1 2">
    <name type="scientific">Neobacillus notoginsengisoli</name>
    <dbReference type="NCBI Taxonomy" id="1578198"/>
    <lineage>
        <taxon>Bacteria</taxon>
        <taxon>Bacillati</taxon>
        <taxon>Bacillota</taxon>
        <taxon>Bacilli</taxon>
        <taxon>Bacillales</taxon>
        <taxon>Bacillaceae</taxon>
        <taxon>Neobacillus</taxon>
    </lineage>
</organism>
<keyword evidence="2" id="KW-1185">Reference proteome</keyword>
<evidence type="ECO:0000313" key="1">
    <source>
        <dbReference type="EMBL" id="RHW38910.1"/>
    </source>
</evidence>
<dbReference type="AlphaFoldDB" id="A0A417YSG2"/>
<dbReference type="EMBL" id="QWEG01000008">
    <property type="protein sequence ID" value="RHW38910.1"/>
    <property type="molecule type" value="Genomic_DNA"/>
</dbReference>
<comment type="caution">
    <text evidence="1">The sequence shown here is derived from an EMBL/GenBank/DDBJ whole genome shotgun (WGS) entry which is preliminary data.</text>
</comment>
<proteinExistence type="predicted"/>
<accession>A0A417YSG2</accession>
<dbReference type="Proteomes" id="UP000284416">
    <property type="component" value="Unassembled WGS sequence"/>
</dbReference>
<dbReference type="OrthoDB" id="2889801at2"/>
<sequence length="125" mass="15225">MFIKTKLTLGKIESTMREMEFEQSALEELMVFLEERLKRSGERAFRKWLKYLHYRVPEGYKDEQIAIAFYERHSLWIECEVIKLEQETKRPWEIQAEDLQELDPRAQKAQLVIRHRLSEVVLELR</sequence>
<name>A0A417YSG2_9BACI</name>
<evidence type="ECO:0000313" key="2">
    <source>
        <dbReference type="Proteomes" id="UP000284416"/>
    </source>
</evidence>